<comment type="caution">
    <text evidence="2">The sequence shown here is derived from an EMBL/GenBank/DDBJ whole genome shotgun (WGS) entry which is preliminary data.</text>
</comment>
<dbReference type="EMBL" id="JBIAQY010000026">
    <property type="protein sequence ID" value="MFF3574326.1"/>
    <property type="molecule type" value="Genomic_DNA"/>
</dbReference>
<dbReference type="RefSeq" id="WP_387406803.1">
    <property type="nucleotide sequence ID" value="NZ_JBIAQY010000026.1"/>
</dbReference>
<organism evidence="2 3">
    <name type="scientific">Nocardia jiangxiensis</name>
    <dbReference type="NCBI Taxonomy" id="282685"/>
    <lineage>
        <taxon>Bacteria</taxon>
        <taxon>Bacillati</taxon>
        <taxon>Actinomycetota</taxon>
        <taxon>Actinomycetes</taxon>
        <taxon>Mycobacteriales</taxon>
        <taxon>Nocardiaceae</taxon>
        <taxon>Nocardia</taxon>
    </lineage>
</organism>
<evidence type="ECO:0000313" key="2">
    <source>
        <dbReference type="EMBL" id="MFF3574326.1"/>
    </source>
</evidence>
<evidence type="ECO:0000256" key="1">
    <source>
        <dbReference type="SAM" id="MobiDB-lite"/>
    </source>
</evidence>
<evidence type="ECO:0000313" key="3">
    <source>
        <dbReference type="Proteomes" id="UP001601992"/>
    </source>
</evidence>
<accession>A0ABW6SGN3</accession>
<keyword evidence="3" id="KW-1185">Reference proteome</keyword>
<feature type="compositionally biased region" description="Basic and acidic residues" evidence="1">
    <location>
        <begin position="189"/>
        <end position="202"/>
    </location>
</feature>
<reference evidence="2 3" key="1">
    <citation type="submission" date="2024-10" db="EMBL/GenBank/DDBJ databases">
        <title>The Natural Products Discovery Center: Release of the First 8490 Sequenced Strains for Exploring Actinobacteria Biosynthetic Diversity.</title>
        <authorList>
            <person name="Kalkreuter E."/>
            <person name="Kautsar S.A."/>
            <person name="Yang D."/>
            <person name="Bader C.D."/>
            <person name="Teijaro C.N."/>
            <person name="Fluegel L."/>
            <person name="Davis C.M."/>
            <person name="Simpson J.R."/>
            <person name="Lauterbach L."/>
            <person name="Steele A.D."/>
            <person name="Gui C."/>
            <person name="Meng S."/>
            <person name="Li G."/>
            <person name="Viehrig K."/>
            <person name="Ye F."/>
            <person name="Su P."/>
            <person name="Kiefer A.F."/>
            <person name="Nichols A."/>
            <person name="Cepeda A.J."/>
            <person name="Yan W."/>
            <person name="Fan B."/>
            <person name="Jiang Y."/>
            <person name="Adhikari A."/>
            <person name="Zheng C.-J."/>
            <person name="Schuster L."/>
            <person name="Cowan T.M."/>
            <person name="Smanski M.J."/>
            <person name="Chevrette M.G."/>
            <person name="De Carvalho L.P.S."/>
            <person name="Shen B."/>
        </authorList>
    </citation>
    <scope>NUCLEOTIDE SEQUENCE [LARGE SCALE GENOMIC DNA]</scope>
    <source>
        <strain evidence="2 3">NPDC002593</strain>
    </source>
</reference>
<proteinExistence type="predicted"/>
<dbReference type="Proteomes" id="UP001601992">
    <property type="component" value="Unassembled WGS sequence"/>
</dbReference>
<name>A0ABW6SGN3_9NOCA</name>
<gene>
    <name evidence="2" type="ORF">ACFYXQ_41920</name>
</gene>
<protein>
    <submittedName>
        <fullName evidence="2">Uncharacterized protein</fullName>
    </submittedName>
</protein>
<sequence>MTGRRADEMVRGLDIEAAIVAGMPEGDARRTMFSDAAIAGSHLAEALGVGPYPVEFLADCVRSMGLGGALELPEPLIGPEPTALVRRWMSAAAGTSSSIERDELFARWLERVAMLIAVRRQVAPPGPVNDTPDEIGRPVSDDEIHEAVRSGRNTISVRPDATGGTALGSGSPVIDDAGPVIDEGGIAIDETRAEDRFDQGRR</sequence>
<feature type="region of interest" description="Disordered" evidence="1">
    <location>
        <begin position="155"/>
        <end position="202"/>
    </location>
</feature>